<dbReference type="AlphaFoldDB" id="A0A9R1XMA4"/>
<reference evidence="1 2" key="1">
    <citation type="journal article" date="2017" name="Nat. Commun.">
        <title>Genome assembly with in vitro proximity ligation data and whole-genome triplication in lettuce.</title>
        <authorList>
            <person name="Reyes-Chin-Wo S."/>
            <person name="Wang Z."/>
            <person name="Yang X."/>
            <person name="Kozik A."/>
            <person name="Arikit S."/>
            <person name="Song C."/>
            <person name="Xia L."/>
            <person name="Froenicke L."/>
            <person name="Lavelle D.O."/>
            <person name="Truco M.J."/>
            <person name="Xia R."/>
            <person name="Zhu S."/>
            <person name="Xu C."/>
            <person name="Xu H."/>
            <person name="Xu X."/>
            <person name="Cox K."/>
            <person name="Korf I."/>
            <person name="Meyers B.C."/>
            <person name="Michelmore R.W."/>
        </authorList>
    </citation>
    <scope>NUCLEOTIDE SEQUENCE [LARGE SCALE GENOMIC DNA]</scope>
    <source>
        <strain evidence="2">cv. Salinas</strain>
        <tissue evidence="1">Seedlings</tissue>
    </source>
</reference>
<dbReference type="EMBL" id="NBSK02000002">
    <property type="protein sequence ID" value="KAJ0220120.1"/>
    <property type="molecule type" value="Genomic_DNA"/>
</dbReference>
<organism evidence="1 2">
    <name type="scientific">Lactuca sativa</name>
    <name type="common">Garden lettuce</name>
    <dbReference type="NCBI Taxonomy" id="4236"/>
    <lineage>
        <taxon>Eukaryota</taxon>
        <taxon>Viridiplantae</taxon>
        <taxon>Streptophyta</taxon>
        <taxon>Embryophyta</taxon>
        <taxon>Tracheophyta</taxon>
        <taxon>Spermatophyta</taxon>
        <taxon>Magnoliopsida</taxon>
        <taxon>eudicotyledons</taxon>
        <taxon>Gunneridae</taxon>
        <taxon>Pentapetalae</taxon>
        <taxon>asterids</taxon>
        <taxon>campanulids</taxon>
        <taxon>Asterales</taxon>
        <taxon>Asteraceae</taxon>
        <taxon>Cichorioideae</taxon>
        <taxon>Cichorieae</taxon>
        <taxon>Lactucinae</taxon>
        <taxon>Lactuca</taxon>
    </lineage>
</organism>
<sequence length="157" mass="18384">MIWEQALTHMKKARLPCKLEGLFTLHLYYLPNEIENEENLIVIFIKIHTIEGSILGSFRHFGLSWAFVDPKTPIENGVKFCACVKEFIPWLRMPLQALSEDTYGCVHFLSSFCMCNIFIWYEILFFSKLAHPLSYVIGYPYVFLRGRLIVANWVRAD</sequence>
<proteinExistence type="predicted"/>
<dbReference type="PANTHER" id="PTHR34202">
    <property type="entry name" value="UPF0548 PROTEIN"/>
    <property type="match status" value="1"/>
</dbReference>
<dbReference type="PANTHER" id="PTHR34202:SF1">
    <property type="entry name" value="UPF0548 PROTEIN"/>
    <property type="match status" value="1"/>
</dbReference>
<name>A0A9R1XMA4_LACSA</name>
<gene>
    <name evidence="1" type="ORF">LSAT_V11C200077410</name>
</gene>
<keyword evidence="2" id="KW-1185">Reference proteome</keyword>
<dbReference type="Proteomes" id="UP000235145">
    <property type="component" value="Unassembled WGS sequence"/>
</dbReference>
<accession>A0A9R1XMA4</accession>
<protein>
    <submittedName>
        <fullName evidence="1">Uncharacterized protein</fullName>
    </submittedName>
</protein>
<evidence type="ECO:0000313" key="2">
    <source>
        <dbReference type="Proteomes" id="UP000235145"/>
    </source>
</evidence>
<evidence type="ECO:0000313" key="1">
    <source>
        <dbReference type="EMBL" id="KAJ0220120.1"/>
    </source>
</evidence>
<comment type="caution">
    <text evidence="1">The sequence shown here is derived from an EMBL/GenBank/DDBJ whole genome shotgun (WGS) entry which is preliminary data.</text>
</comment>